<evidence type="ECO:0000313" key="1">
    <source>
        <dbReference type="EMBL" id="AYD39758.1"/>
    </source>
</evidence>
<dbReference type="KEGG" id="cfer:D4Z93_04165"/>
<dbReference type="PANTHER" id="PTHR47197:SF3">
    <property type="entry name" value="DIHYDRO-HEME D1 DEHYDROGENASE"/>
    <property type="match status" value="1"/>
</dbReference>
<dbReference type="AlphaFoldDB" id="A0A386H2F8"/>
<evidence type="ECO:0000313" key="2">
    <source>
        <dbReference type="Proteomes" id="UP000266301"/>
    </source>
</evidence>
<sequence>MSFLYVCNTSSDCISSINIDKFKEDKRIILKKHNFNYRIGPHGICSYKDKLLVVNNYSNNISILDIKNGVEESSHYIGVHCNDVVVFKDTAYVICGDTNSLIAFDLLKKQIISQIPCGNLPHSICINREKKLLLISNVEDDSISLIDCTNNENIKNIRVGAYPTKALFTVDGRYILVCESNIGSDYKGSIAIISLKNYRLITKITAGSSPIDMWCNENSCFVSNFGDGSISLIDINCYREDENIIVGGMPRAIIKYGKNIYVGDSYNNLLIKVNVLSKQKKYIPIGGEPTGMILI</sequence>
<dbReference type="InterPro" id="IPR051200">
    <property type="entry name" value="Host-pathogen_enzymatic-act"/>
</dbReference>
<keyword evidence="2" id="KW-1185">Reference proteome</keyword>
<dbReference type="InterPro" id="IPR011048">
    <property type="entry name" value="Haem_d1_sf"/>
</dbReference>
<proteinExistence type="predicted"/>
<dbReference type="Gene3D" id="2.130.10.10">
    <property type="entry name" value="YVTN repeat-like/Quinoprotein amine dehydrogenase"/>
    <property type="match status" value="2"/>
</dbReference>
<name>A0A386H2F8_9CLOT</name>
<protein>
    <submittedName>
        <fullName evidence="1">YncE family protein</fullName>
    </submittedName>
</protein>
<dbReference type="EMBL" id="CP032416">
    <property type="protein sequence ID" value="AYD39758.1"/>
    <property type="molecule type" value="Genomic_DNA"/>
</dbReference>
<dbReference type="SUPFAM" id="SSF51004">
    <property type="entry name" value="C-terminal (heme d1) domain of cytochrome cd1-nitrite reductase"/>
    <property type="match status" value="1"/>
</dbReference>
<reference evidence="1 2" key="1">
    <citation type="journal article" date="2019" name="Int. J. Syst. Evol. Microbiol.">
        <title>Clostridium fermenticellae sp. nov., isolated from the mud in a fermentation cellar for the production of the Chinese liquor, baijiu.</title>
        <authorList>
            <person name="Xu P.X."/>
            <person name="Chai L.J."/>
            <person name="Qiu T."/>
            <person name="Zhang X.J."/>
            <person name="Lu Z.M."/>
            <person name="Xiao C."/>
            <person name="Wang S.T."/>
            <person name="Shen C.H."/>
            <person name="Shi J.S."/>
            <person name="Xu Z.H."/>
        </authorList>
    </citation>
    <scope>NUCLEOTIDE SEQUENCE [LARGE SCALE GENOMIC DNA]</scope>
    <source>
        <strain evidence="1 2">JN500901</strain>
    </source>
</reference>
<dbReference type="InterPro" id="IPR011964">
    <property type="entry name" value="YVTN_b-propeller_repeat"/>
</dbReference>
<dbReference type="Proteomes" id="UP000266301">
    <property type="component" value="Chromosome"/>
</dbReference>
<dbReference type="PANTHER" id="PTHR47197">
    <property type="entry name" value="PROTEIN NIRF"/>
    <property type="match status" value="1"/>
</dbReference>
<dbReference type="RefSeq" id="WP_119970652.1">
    <property type="nucleotide sequence ID" value="NZ_CP032416.1"/>
</dbReference>
<organism evidence="1 2">
    <name type="scientific">Clostridium fermenticellae</name>
    <dbReference type="NCBI Taxonomy" id="2068654"/>
    <lineage>
        <taxon>Bacteria</taxon>
        <taxon>Bacillati</taxon>
        <taxon>Bacillota</taxon>
        <taxon>Clostridia</taxon>
        <taxon>Eubacteriales</taxon>
        <taxon>Clostridiaceae</taxon>
        <taxon>Clostridium</taxon>
    </lineage>
</organism>
<accession>A0A386H2F8</accession>
<dbReference type="NCBIfam" id="TIGR02276">
    <property type="entry name" value="beta_rpt_yvtn"/>
    <property type="match status" value="1"/>
</dbReference>
<dbReference type="InterPro" id="IPR015943">
    <property type="entry name" value="WD40/YVTN_repeat-like_dom_sf"/>
</dbReference>
<gene>
    <name evidence="1" type="ORF">D4Z93_04165</name>
</gene>
<dbReference type="OrthoDB" id="1706639at2"/>